<gene>
    <name evidence="1" type="ORF">HPB48_003074</name>
</gene>
<dbReference type="InterPro" id="IPR042089">
    <property type="entry name" value="Peptidase_M13_dom_2"/>
</dbReference>
<dbReference type="Proteomes" id="UP000821853">
    <property type="component" value="Unassembled WGS sequence"/>
</dbReference>
<dbReference type="SUPFAM" id="SSF55486">
    <property type="entry name" value="Metalloproteases ('zincins'), catalytic domain"/>
    <property type="match status" value="1"/>
</dbReference>
<dbReference type="Gene3D" id="3.40.390.10">
    <property type="entry name" value="Collagenase (Catalytic Domain)"/>
    <property type="match status" value="1"/>
</dbReference>
<accession>A0A9J6FTL6</accession>
<dbReference type="Gene3D" id="1.10.1380.10">
    <property type="entry name" value="Neutral endopeptidase , domain2"/>
    <property type="match status" value="1"/>
</dbReference>
<evidence type="ECO:0000313" key="2">
    <source>
        <dbReference type="Proteomes" id="UP000821853"/>
    </source>
</evidence>
<keyword evidence="2" id="KW-1185">Reference proteome</keyword>
<name>A0A9J6FTL6_HAELO</name>
<dbReference type="GO" id="GO:0008237">
    <property type="term" value="F:metallopeptidase activity"/>
    <property type="evidence" value="ECO:0007669"/>
    <property type="project" value="InterPro"/>
</dbReference>
<proteinExistence type="predicted"/>
<dbReference type="EMBL" id="JABSTR010000003">
    <property type="protein sequence ID" value="KAH9365672.1"/>
    <property type="molecule type" value="Genomic_DNA"/>
</dbReference>
<dbReference type="OrthoDB" id="6493726at2759"/>
<dbReference type="OMA" id="CYIKTVE"/>
<reference evidence="1 2" key="1">
    <citation type="journal article" date="2020" name="Cell">
        <title>Large-Scale Comparative Analyses of Tick Genomes Elucidate Their Genetic Diversity and Vector Capacities.</title>
        <authorList>
            <consortium name="Tick Genome and Microbiome Consortium (TIGMIC)"/>
            <person name="Jia N."/>
            <person name="Wang J."/>
            <person name="Shi W."/>
            <person name="Du L."/>
            <person name="Sun Y."/>
            <person name="Zhan W."/>
            <person name="Jiang J.F."/>
            <person name="Wang Q."/>
            <person name="Zhang B."/>
            <person name="Ji P."/>
            <person name="Bell-Sakyi L."/>
            <person name="Cui X.M."/>
            <person name="Yuan T.T."/>
            <person name="Jiang B.G."/>
            <person name="Yang W.F."/>
            <person name="Lam T.T."/>
            <person name="Chang Q.C."/>
            <person name="Ding S.J."/>
            <person name="Wang X.J."/>
            <person name="Zhu J.G."/>
            <person name="Ruan X.D."/>
            <person name="Zhao L."/>
            <person name="Wei J.T."/>
            <person name="Ye R.Z."/>
            <person name="Que T.C."/>
            <person name="Du C.H."/>
            <person name="Zhou Y.H."/>
            <person name="Cheng J.X."/>
            <person name="Dai P.F."/>
            <person name="Guo W.B."/>
            <person name="Han X.H."/>
            <person name="Huang E.J."/>
            <person name="Li L.F."/>
            <person name="Wei W."/>
            <person name="Gao Y.C."/>
            <person name="Liu J.Z."/>
            <person name="Shao H.Z."/>
            <person name="Wang X."/>
            <person name="Wang C.C."/>
            <person name="Yang T.C."/>
            <person name="Huo Q.B."/>
            <person name="Li W."/>
            <person name="Chen H.Y."/>
            <person name="Chen S.E."/>
            <person name="Zhou L.G."/>
            <person name="Ni X.B."/>
            <person name="Tian J.H."/>
            <person name="Sheng Y."/>
            <person name="Liu T."/>
            <person name="Pan Y.S."/>
            <person name="Xia L.Y."/>
            <person name="Li J."/>
            <person name="Zhao F."/>
            <person name="Cao W.C."/>
        </authorList>
    </citation>
    <scope>NUCLEOTIDE SEQUENCE [LARGE SCALE GENOMIC DNA]</scope>
    <source>
        <strain evidence="1">HaeL-2018</strain>
    </source>
</reference>
<dbReference type="AlphaFoldDB" id="A0A9J6FTL6"/>
<comment type="caution">
    <text evidence="1">The sequence shown here is derived from an EMBL/GenBank/DDBJ whole genome shotgun (WGS) entry which is preliminary data.</text>
</comment>
<sequence length="496" mass="55638">MAARYGNGILFRLGTGFVPIGGSRTKRAALVLGLNKDFKRWIEKASRSNRSDGHSETVDLVLSLSMSREDHRWQNASLDVNYALLQVKELWRNHYVSRGRQRRLTTISRMGAGLTSIEADVLVIHLRQRGSSYPSNYPVLLEQGAVMLFLDAVLQRVEKRAVLEFLLWETTRQVCPFFLDSPRDHLEHRCYIKTVELFGSAAALVPIVWHEVSAAAVVSAEATFASILAASEDAVYAVGALNMEEANHLTALARRFSQVHLVVTYPEDVRDLLGLNEKLAHVPNMGDVFFQNFLVAQEALWKRKREDPSLPAPQRGRIYYDVGHNKMRLPVDYILPPWFSPHYPTWTRFATIGLSLSLALWEAVAEKRVEDVGDSSRHLIAAWYSRMLLCPSGRQAMGIEDVFLRIAVLVVAEALRRASTSGATTERGRGRTAIFPTHFPDGISDDMKRLLVSLCSSRCGPHCGELCEAVSETQQFESTFRCSEESSSVRGQCLFA</sequence>
<evidence type="ECO:0000313" key="1">
    <source>
        <dbReference type="EMBL" id="KAH9365672.1"/>
    </source>
</evidence>
<organism evidence="1 2">
    <name type="scientific">Haemaphysalis longicornis</name>
    <name type="common">Bush tick</name>
    <dbReference type="NCBI Taxonomy" id="44386"/>
    <lineage>
        <taxon>Eukaryota</taxon>
        <taxon>Metazoa</taxon>
        <taxon>Ecdysozoa</taxon>
        <taxon>Arthropoda</taxon>
        <taxon>Chelicerata</taxon>
        <taxon>Arachnida</taxon>
        <taxon>Acari</taxon>
        <taxon>Parasitiformes</taxon>
        <taxon>Ixodida</taxon>
        <taxon>Ixodoidea</taxon>
        <taxon>Ixodidae</taxon>
        <taxon>Haemaphysalinae</taxon>
        <taxon>Haemaphysalis</taxon>
    </lineage>
</organism>
<protein>
    <submittedName>
        <fullName evidence="1">Uncharacterized protein</fullName>
    </submittedName>
</protein>
<dbReference type="VEuPathDB" id="VectorBase:HLOH_057365"/>
<dbReference type="InterPro" id="IPR024079">
    <property type="entry name" value="MetalloPept_cat_dom_sf"/>
</dbReference>